<evidence type="ECO:0000256" key="10">
    <source>
        <dbReference type="SAM" id="MobiDB-lite"/>
    </source>
</evidence>
<dbReference type="PANTHER" id="PTHR10015">
    <property type="entry name" value="HEAT SHOCK TRANSCRIPTION FACTOR"/>
    <property type="match status" value="1"/>
</dbReference>
<accession>A0A834WSN6</accession>
<evidence type="ECO:0000256" key="7">
    <source>
        <dbReference type="ARBA" id="ARBA00023163"/>
    </source>
</evidence>
<dbReference type="InterPro" id="IPR036388">
    <property type="entry name" value="WH-like_DNA-bd_sf"/>
</dbReference>
<dbReference type="Proteomes" id="UP000634136">
    <property type="component" value="Unassembled WGS sequence"/>
</dbReference>
<comment type="caution">
    <text evidence="12">The sequence shown here is derived from an EMBL/GenBank/DDBJ whole genome shotgun (WGS) entry which is preliminary data.</text>
</comment>
<dbReference type="GO" id="GO:0005634">
    <property type="term" value="C:nucleus"/>
    <property type="evidence" value="ECO:0007669"/>
    <property type="project" value="UniProtKB-SubCell"/>
</dbReference>
<evidence type="ECO:0000256" key="3">
    <source>
        <dbReference type="ARBA" id="ARBA00022553"/>
    </source>
</evidence>
<reference evidence="12" key="1">
    <citation type="submission" date="2020-09" db="EMBL/GenBank/DDBJ databases">
        <title>Genome-Enabled Discovery of Anthraquinone Biosynthesis in Senna tora.</title>
        <authorList>
            <person name="Kang S.-H."/>
            <person name="Pandey R.P."/>
            <person name="Lee C.-M."/>
            <person name="Sim J.-S."/>
            <person name="Jeong J.-T."/>
            <person name="Choi B.-S."/>
            <person name="Jung M."/>
            <person name="Ginzburg D."/>
            <person name="Zhao K."/>
            <person name="Won S.Y."/>
            <person name="Oh T.-J."/>
            <person name="Yu Y."/>
            <person name="Kim N.-H."/>
            <person name="Lee O.R."/>
            <person name="Lee T.-H."/>
            <person name="Bashyal P."/>
            <person name="Kim T.-S."/>
            <person name="Lee W.-H."/>
            <person name="Kawkins C."/>
            <person name="Kim C.-K."/>
            <person name="Kim J.S."/>
            <person name="Ahn B.O."/>
            <person name="Rhee S.Y."/>
            <person name="Sohng J.K."/>
        </authorList>
    </citation>
    <scope>NUCLEOTIDE SEQUENCE</scope>
    <source>
        <tissue evidence="12">Leaf</tissue>
    </source>
</reference>
<comment type="similarity">
    <text evidence="9">Belongs to the HSF family.</text>
</comment>
<evidence type="ECO:0000256" key="6">
    <source>
        <dbReference type="ARBA" id="ARBA00023125"/>
    </source>
</evidence>
<dbReference type="GO" id="GO:0003700">
    <property type="term" value="F:DNA-binding transcription factor activity"/>
    <property type="evidence" value="ECO:0007669"/>
    <property type="project" value="InterPro"/>
</dbReference>
<evidence type="ECO:0000256" key="4">
    <source>
        <dbReference type="ARBA" id="ARBA00023015"/>
    </source>
</evidence>
<evidence type="ECO:0000313" key="13">
    <source>
        <dbReference type="Proteomes" id="UP000634136"/>
    </source>
</evidence>
<dbReference type="Gene3D" id="1.10.10.10">
    <property type="entry name" value="Winged helix-like DNA-binding domain superfamily/Winged helix DNA-binding domain"/>
    <property type="match status" value="1"/>
</dbReference>
<evidence type="ECO:0000256" key="2">
    <source>
        <dbReference type="ARBA" id="ARBA00011233"/>
    </source>
</evidence>
<feature type="domain" description="HSF-type DNA-binding" evidence="11">
    <location>
        <begin position="64"/>
        <end position="88"/>
    </location>
</feature>
<comment type="subcellular location">
    <subcellularLocation>
        <location evidence="1">Nucleus</location>
    </subcellularLocation>
</comment>
<protein>
    <submittedName>
        <fullName evidence="12">Heat stress transcription factor B-4</fullName>
    </submittedName>
</protein>
<dbReference type="FunFam" id="1.10.10.10:FF:000037">
    <property type="entry name" value="Heat stress transcription factor B-4"/>
    <property type="match status" value="1"/>
</dbReference>
<dbReference type="SMART" id="SM00415">
    <property type="entry name" value="HSF"/>
    <property type="match status" value="1"/>
</dbReference>
<evidence type="ECO:0000256" key="8">
    <source>
        <dbReference type="ARBA" id="ARBA00023242"/>
    </source>
</evidence>
<dbReference type="GO" id="GO:0000978">
    <property type="term" value="F:RNA polymerase II cis-regulatory region sequence-specific DNA binding"/>
    <property type="evidence" value="ECO:0007669"/>
    <property type="project" value="TreeGrafter"/>
</dbReference>
<dbReference type="PANTHER" id="PTHR10015:SF368">
    <property type="entry name" value="HEAT STRESS TRANSCRIPTION FACTOR B-4-LIKE"/>
    <property type="match status" value="1"/>
</dbReference>
<dbReference type="AlphaFoldDB" id="A0A834WSN6"/>
<name>A0A834WSN6_9FABA</name>
<dbReference type="InterPro" id="IPR000232">
    <property type="entry name" value="HSF_DNA-bd"/>
</dbReference>
<gene>
    <name evidence="12" type="ORF">G2W53_012947</name>
</gene>
<sequence>MGLLLDNCEGILLSLDSHKSVPAPFLTKTYQLVDDPTTDHIVSWGEDHTTFVVWRPPEFARDLLPNYFKHNNFSSFVRQLNTYGFRKIVPDRWEFANELFKKGEKHLLCEIHRRKTAHPQHQPQLPLLPGLNCSSVVPPSFFPFSTSSAMSPSTDSDDVQPPNWCDETSVCSVITGCGPNKYNNVTANANANSVSALSEDNQRLRRSNNMLMSELAHMKKLYNDIIYFVQNHVKPVPPPTSTSSYASLLHHLPSNNHSSTTTTASIVQRPMHMNHLLSYYNNNPTSNTTPQLPQTNHNTTSKTSSVTLVEEVSTNRCNNNNTKLFGVSLQSKKRLHPDSHSSDIHKTRLVLEKDDLGLNLMPPSAY</sequence>
<keyword evidence="4" id="KW-0805">Transcription regulation</keyword>
<keyword evidence="3" id="KW-0597">Phosphoprotein</keyword>
<keyword evidence="8" id="KW-0539">Nucleus</keyword>
<keyword evidence="6" id="KW-0238">DNA-binding</keyword>
<dbReference type="InterPro" id="IPR036390">
    <property type="entry name" value="WH_DNA-bd_sf"/>
</dbReference>
<dbReference type="EMBL" id="JAAIUW010000005">
    <property type="protein sequence ID" value="KAF7830614.1"/>
    <property type="molecule type" value="Genomic_DNA"/>
</dbReference>
<evidence type="ECO:0000256" key="5">
    <source>
        <dbReference type="ARBA" id="ARBA00023016"/>
    </source>
</evidence>
<dbReference type="Pfam" id="PF00447">
    <property type="entry name" value="HSF_DNA-bind"/>
    <property type="match status" value="1"/>
</dbReference>
<evidence type="ECO:0000256" key="9">
    <source>
        <dbReference type="RuleBase" id="RU004020"/>
    </source>
</evidence>
<feature type="compositionally biased region" description="Low complexity" evidence="10">
    <location>
        <begin position="282"/>
        <end position="296"/>
    </location>
</feature>
<dbReference type="GO" id="GO:0006357">
    <property type="term" value="P:regulation of transcription by RNA polymerase II"/>
    <property type="evidence" value="ECO:0007669"/>
    <property type="project" value="TreeGrafter"/>
</dbReference>
<proteinExistence type="inferred from homology"/>
<comment type="subunit">
    <text evidence="2">Homotrimer.</text>
</comment>
<keyword evidence="7" id="KW-0804">Transcription</keyword>
<dbReference type="PRINTS" id="PR00056">
    <property type="entry name" value="HSFDOMAIN"/>
</dbReference>
<feature type="region of interest" description="Disordered" evidence="10">
    <location>
        <begin position="282"/>
        <end position="303"/>
    </location>
</feature>
<evidence type="ECO:0000259" key="11">
    <source>
        <dbReference type="PROSITE" id="PS00434"/>
    </source>
</evidence>
<evidence type="ECO:0000313" key="12">
    <source>
        <dbReference type="EMBL" id="KAF7830614.1"/>
    </source>
</evidence>
<keyword evidence="13" id="KW-1185">Reference proteome</keyword>
<dbReference type="PROSITE" id="PS00434">
    <property type="entry name" value="HSF_DOMAIN"/>
    <property type="match status" value="1"/>
</dbReference>
<evidence type="ECO:0000256" key="1">
    <source>
        <dbReference type="ARBA" id="ARBA00004123"/>
    </source>
</evidence>
<organism evidence="12 13">
    <name type="scientific">Senna tora</name>
    <dbReference type="NCBI Taxonomy" id="362788"/>
    <lineage>
        <taxon>Eukaryota</taxon>
        <taxon>Viridiplantae</taxon>
        <taxon>Streptophyta</taxon>
        <taxon>Embryophyta</taxon>
        <taxon>Tracheophyta</taxon>
        <taxon>Spermatophyta</taxon>
        <taxon>Magnoliopsida</taxon>
        <taxon>eudicotyledons</taxon>
        <taxon>Gunneridae</taxon>
        <taxon>Pentapetalae</taxon>
        <taxon>rosids</taxon>
        <taxon>fabids</taxon>
        <taxon>Fabales</taxon>
        <taxon>Fabaceae</taxon>
        <taxon>Caesalpinioideae</taxon>
        <taxon>Cassia clade</taxon>
        <taxon>Senna</taxon>
    </lineage>
</organism>
<dbReference type="SUPFAM" id="SSF46785">
    <property type="entry name" value="Winged helix' DNA-binding domain"/>
    <property type="match status" value="1"/>
</dbReference>
<keyword evidence="5" id="KW-0346">Stress response</keyword>
<dbReference type="OrthoDB" id="60033at2759"/>